<dbReference type="Gene3D" id="1.10.10.10">
    <property type="entry name" value="Winged helix-like DNA-binding domain superfamily/Winged helix DNA-binding domain"/>
    <property type="match status" value="1"/>
</dbReference>
<reference evidence="2 3" key="1">
    <citation type="submission" date="2017-12" db="EMBL/GenBank/DDBJ databases">
        <title>Genomes of bacteria within cyanobacterial aggregates.</title>
        <authorList>
            <person name="Cai H."/>
        </authorList>
    </citation>
    <scope>NUCLEOTIDE SEQUENCE [LARGE SCALE GENOMIC DNA]</scope>
    <source>
        <strain evidence="2 3">TH16</strain>
    </source>
</reference>
<dbReference type="InterPro" id="IPR048933">
    <property type="entry name" value="B_lactamase-like_C"/>
</dbReference>
<organism evidence="2 3">
    <name type="scientific">Niveispirillum cyanobacteriorum</name>
    <dbReference type="NCBI Taxonomy" id="1612173"/>
    <lineage>
        <taxon>Bacteria</taxon>
        <taxon>Pseudomonadati</taxon>
        <taxon>Pseudomonadota</taxon>
        <taxon>Alphaproteobacteria</taxon>
        <taxon>Rhodospirillales</taxon>
        <taxon>Azospirillaceae</taxon>
        <taxon>Niveispirillum</taxon>
    </lineage>
</organism>
<dbReference type="OrthoDB" id="2971563at2"/>
<dbReference type="AlphaFoldDB" id="A0A2K9NF17"/>
<dbReference type="InterPro" id="IPR001279">
    <property type="entry name" value="Metallo-B-lactamas"/>
</dbReference>
<dbReference type="InterPro" id="IPR036388">
    <property type="entry name" value="WH-like_DNA-bd_sf"/>
</dbReference>
<dbReference type="InterPro" id="IPR036866">
    <property type="entry name" value="RibonucZ/Hydroxyglut_hydro"/>
</dbReference>
<keyword evidence="2" id="KW-0378">Hydrolase</keyword>
<dbReference type="EMBL" id="CP025611">
    <property type="protein sequence ID" value="AUN31602.1"/>
    <property type="molecule type" value="Genomic_DNA"/>
</dbReference>
<dbReference type="Proteomes" id="UP000234752">
    <property type="component" value="Chromosome eg_1"/>
</dbReference>
<feature type="domain" description="Metallo-beta-lactamase" evidence="1">
    <location>
        <begin position="14"/>
        <end position="212"/>
    </location>
</feature>
<protein>
    <submittedName>
        <fullName evidence="2">MBL fold metallo-hydrolase</fullName>
    </submittedName>
</protein>
<dbReference type="PANTHER" id="PTHR23131:SF4">
    <property type="entry name" value="METALLO-BETA-LACTAMASE SUPERFAMILY POTEIN"/>
    <property type="match status" value="1"/>
</dbReference>
<accession>A0A2K9NF17</accession>
<name>A0A2K9NF17_9PROT</name>
<evidence type="ECO:0000313" key="2">
    <source>
        <dbReference type="EMBL" id="AUN31602.1"/>
    </source>
</evidence>
<evidence type="ECO:0000259" key="1">
    <source>
        <dbReference type="SMART" id="SM00849"/>
    </source>
</evidence>
<dbReference type="SMART" id="SM00849">
    <property type="entry name" value="Lactamase_B"/>
    <property type="match status" value="1"/>
</dbReference>
<dbReference type="SUPFAM" id="SSF56281">
    <property type="entry name" value="Metallo-hydrolase/oxidoreductase"/>
    <property type="match status" value="1"/>
</dbReference>
<sequence length="300" mass="33323">MPDGSPAWTLIDTGVASSLTRGIWEQVAAEFMRGWPVRQVIVTHFHPDHIGLADWLCRRFDAPLRMTRTEWLLARMLSLDSSDEIAEAGRRFYGAMGLDDEMLAALTVRGNAYARGVPMVPATFDRLADGITLRIGDREWTIITSGGHSPEHACLYSAEDGVLIAGDMVLPRISPNVSVWPAEPFADPLAEFLGGLARLRTLRADTLVLPSHGSPFSSLLGRIDELTHHHAERLNEAVGFCGEGPRTIAEITRLMFNRALDTHQMSFAAGEALAHLNHLERQGRLVRQRREDGVWLFNRS</sequence>
<keyword evidence="3" id="KW-1185">Reference proteome</keyword>
<gene>
    <name evidence="2" type="ORF">C0V82_02220</name>
</gene>
<dbReference type="PANTHER" id="PTHR23131">
    <property type="entry name" value="ENDORIBONUCLEASE LACTB2"/>
    <property type="match status" value="1"/>
</dbReference>
<dbReference type="GO" id="GO:0016787">
    <property type="term" value="F:hydrolase activity"/>
    <property type="evidence" value="ECO:0007669"/>
    <property type="project" value="UniProtKB-KW"/>
</dbReference>
<evidence type="ECO:0000313" key="3">
    <source>
        <dbReference type="Proteomes" id="UP000234752"/>
    </source>
</evidence>
<dbReference type="Pfam" id="PF00753">
    <property type="entry name" value="Lactamase_B"/>
    <property type="match status" value="1"/>
</dbReference>
<dbReference type="KEGG" id="ncb:C0V82_02220"/>
<dbReference type="Pfam" id="PF21221">
    <property type="entry name" value="B_lactamase-like_C"/>
    <property type="match status" value="1"/>
</dbReference>
<dbReference type="InterPro" id="IPR050662">
    <property type="entry name" value="Sec-metab_biosynth-thioest"/>
</dbReference>
<dbReference type="Gene3D" id="3.60.15.10">
    <property type="entry name" value="Ribonuclease Z/Hydroxyacylglutathione hydrolase-like"/>
    <property type="match status" value="1"/>
</dbReference>
<proteinExistence type="predicted"/>